<accession>A0A6M0R9L1</accession>
<dbReference type="GO" id="GO:0046677">
    <property type="term" value="P:response to antibiotic"/>
    <property type="evidence" value="ECO:0007669"/>
    <property type="project" value="UniProtKB-KW"/>
</dbReference>
<sequence length="453" mass="49237">MDRQKQLETEKVQKLLIKFSIPAITGMLVNAFYNIIDRAYIGHIKGVGSLAITGVGLTLPIMTIIMAFGMLIGLGAAAIISIKLGQHKKEDAEKILGNAFILLCIIMILITIIGLMFINPILRSFGSSEVTFNFAKEYITIILLGSITNALGFGLNNCIRAEGNPKMAMVTMLLGAILNLILDPIFIFTLNMGIKGAAIATVISQTANTIWVLRYFTGSRSSLKLKKENFKLEKKIFLEIISIGMAPFAVQLAASVVTVVSNNALKATGGDLAIGAMTIVNSVSLVFLMPIFGINQGAQPIIGYNYGAKQYKRVKETLIIAICSATVIVTLGFCIIRIFPTYIIRIFNGDAEMIKVGTNGLKTFLCMLPIIGFQIVSSNYFQAIGKAKIAVVLSLLRQVIILIPMLLILPKIFGLNGVWMSAPVADLVSSIVTAVFLLREMKKLDKAHNAREK</sequence>
<evidence type="ECO:0000256" key="1">
    <source>
        <dbReference type="ARBA" id="ARBA00004651"/>
    </source>
</evidence>
<dbReference type="InterPro" id="IPR048279">
    <property type="entry name" value="MdtK-like"/>
</dbReference>
<dbReference type="EMBL" id="SXDP01000004">
    <property type="protein sequence ID" value="NEZ46932.1"/>
    <property type="molecule type" value="Genomic_DNA"/>
</dbReference>
<dbReference type="Proteomes" id="UP000473885">
    <property type="component" value="Unassembled WGS sequence"/>
</dbReference>
<comment type="caution">
    <text evidence="11">The sequence shown here is derived from an EMBL/GenBank/DDBJ whole genome shotgun (WGS) entry which is preliminary data.</text>
</comment>
<feature type="transmembrane region" description="Helical" evidence="10">
    <location>
        <begin position="167"/>
        <end position="190"/>
    </location>
</feature>
<gene>
    <name evidence="11" type="ORF">FDF74_06865</name>
</gene>
<keyword evidence="12" id="KW-1185">Reference proteome</keyword>
<evidence type="ECO:0000256" key="5">
    <source>
        <dbReference type="ARBA" id="ARBA00022475"/>
    </source>
</evidence>
<feature type="transmembrane region" description="Helical" evidence="10">
    <location>
        <begin position="236"/>
        <end position="260"/>
    </location>
</feature>
<feature type="transmembrane region" description="Helical" evidence="10">
    <location>
        <begin position="389"/>
        <end position="413"/>
    </location>
</feature>
<evidence type="ECO:0000256" key="10">
    <source>
        <dbReference type="SAM" id="Phobius"/>
    </source>
</evidence>
<evidence type="ECO:0000256" key="8">
    <source>
        <dbReference type="ARBA" id="ARBA00023136"/>
    </source>
</evidence>
<comment type="subcellular location">
    <subcellularLocation>
        <location evidence="1">Cell membrane</location>
        <topology evidence="1">Multi-pass membrane protein</topology>
    </subcellularLocation>
</comment>
<name>A0A6M0R9L1_9CLOT</name>
<evidence type="ECO:0000256" key="7">
    <source>
        <dbReference type="ARBA" id="ARBA00022989"/>
    </source>
</evidence>
<feature type="transmembrane region" description="Helical" evidence="10">
    <location>
        <begin position="56"/>
        <end position="84"/>
    </location>
</feature>
<keyword evidence="4" id="KW-0813">Transport</keyword>
<feature type="transmembrane region" description="Helical" evidence="10">
    <location>
        <begin position="359"/>
        <end position="377"/>
    </location>
</feature>
<dbReference type="InterPro" id="IPR051327">
    <property type="entry name" value="MATE_MepA_subfamily"/>
</dbReference>
<protein>
    <recommendedName>
        <fullName evidence="3">Multidrug export protein MepA</fullName>
    </recommendedName>
</protein>
<dbReference type="GO" id="GO:0005886">
    <property type="term" value="C:plasma membrane"/>
    <property type="evidence" value="ECO:0007669"/>
    <property type="project" value="UniProtKB-SubCell"/>
</dbReference>
<dbReference type="GO" id="GO:0015297">
    <property type="term" value="F:antiporter activity"/>
    <property type="evidence" value="ECO:0007669"/>
    <property type="project" value="InterPro"/>
</dbReference>
<organism evidence="11 12">
    <name type="scientific">Clostridium niameyense</name>
    <dbReference type="NCBI Taxonomy" id="1622073"/>
    <lineage>
        <taxon>Bacteria</taxon>
        <taxon>Bacillati</taxon>
        <taxon>Bacillota</taxon>
        <taxon>Clostridia</taxon>
        <taxon>Eubacteriales</taxon>
        <taxon>Clostridiaceae</taxon>
        <taxon>Clostridium</taxon>
    </lineage>
</organism>
<feature type="transmembrane region" description="Helical" evidence="10">
    <location>
        <begin position="318"/>
        <end position="339"/>
    </location>
</feature>
<dbReference type="PANTHER" id="PTHR43823">
    <property type="entry name" value="SPORULATION PROTEIN YKVU"/>
    <property type="match status" value="1"/>
</dbReference>
<dbReference type="CDD" id="cd13143">
    <property type="entry name" value="MATE_MepA_like"/>
    <property type="match status" value="1"/>
</dbReference>
<dbReference type="PANTHER" id="PTHR43823:SF3">
    <property type="entry name" value="MULTIDRUG EXPORT PROTEIN MEPA"/>
    <property type="match status" value="1"/>
</dbReference>
<evidence type="ECO:0000256" key="9">
    <source>
        <dbReference type="ARBA" id="ARBA00023251"/>
    </source>
</evidence>
<dbReference type="PIRSF" id="PIRSF006603">
    <property type="entry name" value="DinF"/>
    <property type="match status" value="1"/>
</dbReference>
<feature type="transmembrane region" description="Helical" evidence="10">
    <location>
        <begin position="419"/>
        <end position="438"/>
    </location>
</feature>
<feature type="transmembrane region" description="Helical" evidence="10">
    <location>
        <begin position="15"/>
        <end position="36"/>
    </location>
</feature>
<keyword evidence="9" id="KW-0046">Antibiotic resistance</keyword>
<reference evidence="11 12" key="1">
    <citation type="submission" date="2019-04" db="EMBL/GenBank/DDBJ databases">
        <title>Genome sequencing of Clostridium botulinum Groups I-IV and Clostridium butyricum.</title>
        <authorList>
            <person name="Brunt J."/>
            <person name="Van Vliet A.H.M."/>
            <person name="Stringer S.C."/>
            <person name="Carter A.T."/>
            <person name="Peck M.W."/>
        </authorList>
    </citation>
    <scope>NUCLEOTIDE SEQUENCE [LARGE SCALE GENOMIC DNA]</scope>
    <source>
        <strain evidence="11 12">IFR 18/094</strain>
    </source>
</reference>
<feature type="transmembrane region" description="Helical" evidence="10">
    <location>
        <begin position="196"/>
        <end position="216"/>
    </location>
</feature>
<evidence type="ECO:0000256" key="6">
    <source>
        <dbReference type="ARBA" id="ARBA00022692"/>
    </source>
</evidence>
<evidence type="ECO:0000256" key="4">
    <source>
        <dbReference type="ARBA" id="ARBA00022448"/>
    </source>
</evidence>
<evidence type="ECO:0000313" key="11">
    <source>
        <dbReference type="EMBL" id="NEZ46932.1"/>
    </source>
</evidence>
<keyword evidence="6 10" id="KW-0812">Transmembrane</keyword>
<dbReference type="InterPro" id="IPR002528">
    <property type="entry name" value="MATE_fam"/>
</dbReference>
<feature type="transmembrane region" description="Helical" evidence="10">
    <location>
        <begin position="96"/>
        <end position="118"/>
    </location>
</feature>
<dbReference type="Pfam" id="PF01554">
    <property type="entry name" value="MatE"/>
    <property type="match status" value="2"/>
</dbReference>
<proteinExistence type="inferred from homology"/>
<dbReference type="AlphaFoldDB" id="A0A6M0R9L1"/>
<evidence type="ECO:0000313" key="12">
    <source>
        <dbReference type="Proteomes" id="UP000473885"/>
    </source>
</evidence>
<dbReference type="RefSeq" id="WP_163249097.1">
    <property type="nucleotide sequence ID" value="NZ_SXDP01000004.1"/>
</dbReference>
<feature type="transmembrane region" description="Helical" evidence="10">
    <location>
        <begin position="138"/>
        <end position="155"/>
    </location>
</feature>
<keyword evidence="7 10" id="KW-1133">Transmembrane helix</keyword>
<evidence type="ECO:0000256" key="3">
    <source>
        <dbReference type="ARBA" id="ARBA00022106"/>
    </source>
</evidence>
<keyword evidence="5" id="KW-1003">Cell membrane</keyword>
<comment type="similarity">
    <text evidence="2">Belongs to the multi antimicrobial extrusion (MATE) (TC 2.A.66.1) family. MepA subfamily.</text>
</comment>
<evidence type="ECO:0000256" key="2">
    <source>
        <dbReference type="ARBA" id="ARBA00008417"/>
    </source>
</evidence>
<keyword evidence="8 10" id="KW-0472">Membrane</keyword>
<dbReference type="GO" id="GO:0042910">
    <property type="term" value="F:xenobiotic transmembrane transporter activity"/>
    <property type="evidence" value="ECO:0007669"/>
    <property type="project" value="InterPro"/>
</dbReference>
<dbReference type="NCBIfam" id="TIGR00797">
    <property type="entry name" value="matE"/>
    <property type="match status" value="1"/>
</dbReference>
<dbReference type="InterPro" id="IPR045070">
    <property type="entry name" value="MATE_MepA-like"/>
</dbReference>
<feature type="transmembrane region" description="Helical" evidence="10">
    <location>
        <begin position="272"/>
        <end position="292"/>
    </location>
</feature>